<feature type="coiled-coil region" evidence="1">
    <location>
        <begin position="33"/>
        <end position="60"/>
    </location>
</feature>
<proteinExistence type="predicted"/>
<dbReference type="EMBL" id="QGGL01000012">
    <property type="protein sequence ID" value="PWK10287.1"/>
    <property type="molecule type" value="Genomic_DNA"/>
</dbReference>
<dbReference type="AlphaFoldDB" id="A0A316D775"/>
<comment type="caution">
    <text evidence="2">The sequence shown here is derived from an EMBL/GenBank/DDBJ whole genome shotgun (WGS) entry which is preliminary data.</text>
</comment>
<evidence type="ECO:0000256" key="1">
    <source>
        <dbReference type="SAM" id="Coils"/>
    </source>
</evidence>
<name>A0A316D775_9BACL</name>
<keyword evidence="3" id="KW-1185">Reference proteome</keyword>
<keyword evidence="1" id="KW-0175">Coiled coil</keyword>
<reference evidence="2 3" key="1">
    <citation type="submission" date="2018-05" db="EMBL/GenBank/DDBJ databases">
        <title>Genomic Encyclopedia of Type Strains, Phase IV (KMG-IV): sequencing the most valuable type-strain genomes for metagenomic binning, comparative biology and taxonomic classification.</title>
        <authorList>
            <person name="Goeker M."/>
        </authorList>
    </citation>
    <scope>NUCLEOTIDE SEQUENCE [LARGE SCALE GENOMIC DNA]</scope>
    <source>
        <strain evidence="2 3">DSM 18773</strain>
    </source>
</reference>
<dbReference type="OrthoDB" id="2382274at2"/>
<protein>
    <submittedName>
        <fullName evidence="2">Uncharacterized protein</fullName>
    </submittedName>
</protein>
<sequence>MTQLSSAYLSKRNVDQLKHEELEDLDFHLQSRRQSLLQKMDQINRDLRDLENDQQKVVAELSKRRQHT</sequence>
<evidence type="ECO:0000313" key="2">
    <source>
        <dbReference type="EMBL" id="PWK10287.1"/>
    </source>
</evidence>
<evidence type="ECO:0000313" key="3">
    <source>
        <dbReference type="Proteomes" id="UP000245634"/>
    </source>
</evidence>
<organism evidence="2 3">
    <name type="scientific">Tumebacillus permanentifrigoris</name>
    <dbReference type="NCBI Taxonomy" id="378543"/>
    <lineage>
        <taxon>Bacteria</taxon>
        <taxon>Bacillati</taxon>
        <taxon>Bacillota</taxon>
        <taxon>Bacilli</taxon>
        <taxon>Bacillales</taxon>
        <taxon>Alicyclobacillaceae</taxon>
        <taxon>Tumebacillus</taxon>
    </lineage>
</organism>
<dbReference type="RefSeq" id="WP_109690020.1">
    <property type="nucleotide sequence ID" value="NZ_QGGL01000012.1"/>
</dbReference>
<gene>
    <name evidence="2" type="ORF">C7459_112109</name>
</gene>
<accession>A0A316D775</accession>
<dbReference type="Proteomes" id="UP000245634">
    <property type="component" value="Unassembled WGS sequence"/>
</dbReference>